<dbReference type="InterPro" id="IPR011050">
    <property type="entry name" value="Pectin_lyase_fold/virulence"/>
</dbReference>
<dbReference type="EMBL" id="JBBPBM010000109">
    <property type="protein sequence ID" value="KAK8507133.1"/>
    <property type="molecule type" value="Genomic_DNA"/>
</dbReference>
<dbReference type="InterPro" id="IPR000070">
    <property type="entry name" value="Pectinesterase_cat"/>
</dbReference>
<evidence type="ECO:0000256" key="2">
    <source>
        <dbReference type="ARBA" id="ARBA00022801"/>
    </source>
</evidence>
<proteinExistence type="predicted"/>
<organism evidence="6 7">
    <name type="scientific">Hibiscus sabdariffa</name>
    <name type="common">roselle</name>
    <dbReference type="NCBI Taxonomy" id="183260"/>
    <lineage>
        <taxon>Eukaryota</taxon>
        <taxon>Viridiplantae</taxon>
        <taxon>Streptophyta</taxon>
        <taxon>Embryophyta</taxon>
        <taxon>Tracheophyta</taxon>
        <taxon>Spermatophyta</taxon>
        <taxon>Magnoliopsida</taxon>
        <taxon>eudicotyledons</taxon>
        <taxon>Gunneridae</taxon>
        <taxon>Pentapetalae</taxon>
        <taxon>rosids</taxon>
        <taxon>malvids</taxon>
        <taxon>Malvales</taxon>
        <taxon>Malvaceae</taxon>
        <taxon>Malvoideae</taxon>
        <taxon>Hibiscus</taxon>
    </lineage>
</organism>
<evidence type="ECO:0000259" key="5">
    <source>
        <dbReference type="Pfam" id="PF01095"/>
    </source>
</evidence>
<evidence type="ECO:0000256" key="1">
    <source>
        <dbReference type="ARBA" id="ARBA00005184"/>
    </source>
</evidence>
<evidence type="ECO:0000256" key="4">
    <source>
        <dbReference type="SAM" id="SignalP"/>
    </source>
</evidence>
<evidence type="ECO:0000256" key="3">
    <source>
        <dbReference type="ARBA" id="ARBA00023085"/>
    </source>
</evidence>
<dbReference type="Gene3D" id="2.160.20.10">
    <property type="entry name" value="Single-stranded right-handed beta-helix, Pectin lyase-like"/>
    <property type="match status" value="1"/>
</dbReference>
<name>A0ABR2BJ00_9ROSI</name>
<protein>
    <recommendedName>
        <fullName evidence="5">Pectinesterase catalytic domain-containing protein</fullName>
    </recommendedName>
</protein>
<feature type="chain" id="PRO_5046067491" description="Pectinesterase catalytic domain-containing protein" evidence="4">
    <location>
        <begin position="22"/>
        <end position="353"/>
    </location>
</feature>
<accession>A0ABR2BJ00</accession>
<comment type="pathway">
    <text evidence="1">Glycan metabolism; pectin degradation; 2-dehydro-3-deoxy-D-gluconate from pectin: step 1/5.</text>
</comment>
<keyword evidence="3" id="KW-0063">Aspartyl esterase</keyword>
<feature type="domain" description="Pectinesterase catalytic" evidence="5">
    <location>
        <begin position="121"/>
        <end position="353"/>
    </location>
</feature>
<keyword evidence="4" id="KW-0732">Signal</keyword>
<evidence type="ECO:0000313" key="6">
    <source>
        <dbReference type="EMBL" id="KAK8507133.1"/>
    </source>
</evidence>
<keyword evidence="2" id="KW-0378">Hydrolase</keyword>
<dbReference type="PANTHER" id="PTHR31707">
    <property type="entry name" value="PECTINESTERASE"/>
    <property type="match status" value="1"/>
</dbReference>
<dbReference type="Proteomes" id="UP001472677">
    <property type="component" value="Unassembled WGS sequence"/>
</dbReference>
<gene>
    <name evidence="6" type="ORF">V6N12_008480</name>
</gene>
<feature type="signal peptide" evidence="4">
    <location>
        <begin position="1"/>
        <end position="21"/>
    </location>
</feature>
<dbReference type="SUPFAM" id="SSF51126">
    <property type="entry name" value="Pectin lyase-like"/>
    <property type="match status" value="1"/>
</dbReference>
<sequence length="353" mass="39647">MTNKVVFIGVCSVFLVALVLAVVPTSDKYHFSRGDDKDKLQRDEGTRDTFKVCQEVLDYTIDDLENSFHILGEKGIPKVEDFLMILKVWLIDDLGAIQQRPQEPQHPLSLIISVLIDVTSNVVIAKDGNGKYDSIKKTLAEVPKKKIPRDLLFTFKAGVYKQNVNFTKSMSNVMLIEDGPTKTIVRSGLSVAFHKLTTFHTATVAVIEKNFIAKNIGFENTAGTTGHQDVALRSTGDMAAYYNCHFNSYQDTLYANKERQYYRDCTISGTVDFIFKDVRSLLQNCQIMMRKPAPNQYCIIAAHGKKESLSSSTIVLHNCTITGEQGYLPVKDKNKAYLFRPLKAYATTITMQS</sequence>
<reference evidence="6 7" key="1">
    <citation type="journal article" date="2024" name="G3 (Bethesda)">
        <title>Genome assembly of Hibiscus sabdariffa L. provides insights into metabolisms of medicinal natural products.</title>
        <authorList>
            <person name="Kim T."/>
        </authorList>
    </citation>
    <scope>NUCLEOTIDE SEQUENCE [LARGE SCALE GENOMIC DNA]</scope>
    <source>
        <strain evidence="6">TK-2024</strain>
        <tissue evidence="6">Old leaves</tissue>
    </source>
</reference>
<evidence type="ECO:0000313" key="7">
    <source>
        <dbReference type="Proteomes" id="UP001472677"/>
    </source>
</evidence>
<keyword evidence="7" id="KW-1185">Reference proteome</keyword>
<comment type="caution">
    <text evidence="6">The sequence shown here is derived from an EMBL/GenBank/DDBJ whole genome shotgun (WGS) entry which is preliminary data.</text>
</comment>
<dbReference type="Pfam" id="PF01095">
    <property type="entry name" value="Pectinesterase"/>
    <property type="match status" value="1"/>
</dbReference>
<dbReference type="InterPro" id="IPR012334">
    <property type="entry name" value="Pectin_lyas_fold"/>
</dbReference>